<organism evidence="1 2">
    <name type="scientific">Scomber scombrus</name>
    <name type="common">Atlantic mackerel</name>
    <name type="synonym">Scomber vernalis</name>
    <dbReference type="NCBI Taxonomy" id="13677"/>
    <lineage>
        <taxon>Eukaryota</taxon>
        <taxon>Metazoa</taxon>
        <taxon>Chordata</taxon>
        <taxon>Craniata</taxon>
        <taxon>Vertebrata</taxon>
        <taxon>Euteleostomi</taxon>
        <taxon>Actinopterygii</taxon>
        <taxon>Neopterygii</taxon>
        <taxon>Teleostei</taxon>
        <taxon>Neoteleostei</taxon>
        <taxon>Acanthomorphata</taxon>
        <taxon>Pelagiaria</taxon>
        <taxon>Scombriformes</taxon>
        <taxon>Scombridae</taxon>
        <taxon>Scomber</taxon>
    </lineage>
</organism>
<reference evidence="1 2" key="1">
    <citation type="submission" date="2024-01" db="EMBL/GenBank/DDBJ databases">
        <authorList>
            <person name="Alioto T."/>
            <person name="Alioto T."/>
            <person name="Gomez Garrido J."/>
        </authorList>
    </citation>
    <scope>NUCLEOTIDE SEQUENCE [LARGE SCALE GENOMIC DNA]</scope>
</reference>
<dbReference type="EMBL" id="CAWUFR010000045">
    <property type="protein sequence ID" value="CAK6960514.1"/>
    <property type="molecule type" value="Genomic_DNA"/>
</dbReference>
<comment type="caution">
    <text evidence="1">The sequence shown here is derived from an EMBL/GenBank/DDBJ whole genome shotgun (WGS) entry which is preliminary data.</text>
</comment>
<dbReference type="AlphaFoldDB" id="A0AAV1NQP6"/>
<dbReference type="Proteomes" id="UP001314229">
    <property type="component" value="Unassembled WGS sequence"/>
</dbReference>
<evidence type="ECO:0000313" key="1">
    <source>
        <dbReference type="EMBL" id="CAK6960514.1"/>
    </source>
</evidence>
<keyword evidence="2" id="KW-1185">Reference proteome</keyword>
<proteinExistence type="predicted"/>
<protein>
    <submittedName>
        <fullName evidence="1">Uncharacterized protein</fullName>
    </submittedName>
</protein>
<name>A0AAV1NQP6_SCOSC</name>
<gene>
    <name evidence="1" type="ORF">FSCOSCO3_A012286</name>
</gene>
<evidence type="ECO:0000313" key="2">
    <source>
        <dbReference type="Proteomes" id="UP001314229"/>
    </source>
</evidence>
<sequence>MTSEKENFTAIDNQSKSGRQTSEMLKFYTLFVVLLTLNQKCFFFFDRLDHALFIY</sequence>
<accession>A0AAV1NQP6</accession>